<dbReference type="PANTHER" id="PTHR37984:SF5">
    <property type="entry name" value="PROTEIN NYNRIN-LIKE"/>
    <property type="match status" value="1"/>
</dbReference>
<accession>A0A0J7K096</accession>
<gene>
    <name evidence="6" type="ORF">RF55_19219</name>
</gene>
<evidence type="ECO:0000313" key="6">
    <source>
        <dbReference type="EMBL" id="KMQ83742.1"/>
    </source>
</evidence>
<protein>
    <submittedName>
        <fullName evidence="6">Uncharacterized protein</fullName>
    </submittedName>
</protein>
<dbReference type="Proteomes" id="UP000036403">
    <property type="component" value="Unassembled WGS sequence"/>
</dbReference>
<evidence type="ECO:0000313" key="7">
    <source>
        <dbReference type="Proteomes" id="UP000036403"/>
    </source>
</evidence>
<dbReference type="EMBL" id="LBMM01018607">
    <property type="protein sequence ID" value="KMQ83742.1"/>
    <property type="molecule type" value="Genomic_DNA"/>
</dbReference>
<organism evidence="6 7">
    <name type="scientific">Lasius niger</name>
    <name type="common">Black garden ant</name>
    <dbReference type="NCBI Taxonomy" id="67767"/>
    <lineage>
        <taxon>Eukaryota</taxon>
        <taxon>Metazoa</taxon>
        <taxon>Ecdysozoa</taxon>
        <taxon>Arthropoda</taxon>
        <taxon>Hexapoda</taxon>
        <taxon>Insecta</taxon>
        <taxon>Pterygota</taxon>
        <taxon>Neoptera</taxon>
        <taxon>Endopterygota</taxon>
        <taxon>Hymenoptera</taxon>
        <taxon>Apocrita</taxon>
        <taxon>Aculeata</taxon>
        <taxon>Formicoidea</taxon>
        <taxon>Formicidae</taxon>
        <taxon>Formicinae</taxon>
        <taxon>Lasius</taxon>
        <taxon>Lasius</taxon>
    </lineage>
</organism>
<dbReference type="AlphaFoldDB" id="A0A0J7K096"/>
<keyword evidence="2" id="KW-0548">Nucleotidyltransferase</keyword>
<dbReference type="GO" id="GO:0016779">
    <property type="term" value="F:nucleotidyltransferase activity"/>
    <property type="evidence" value="ECO:0007669"/>
    <property type="project" value="UniProtKB-KW"/>
</dbReference>
<dbReference type="InterPro" id="IPR050951">
    <property type="entry name" value="Retrovirus_Pol_polyprotein"/>
</dbReference>
<keyword evidence="4" id="KW-0378">Hydrolase</keyword>
<dbReference type="GO" id="GO:0008270">
    <property type="term" value="F:zinc ion binding"/>
    <property type="evidence" value="ECO:0007669"/>
    <property type="project" value="InterPro"/>
</dbReference>
<evidence type="ECO:0000256" key="3">
    <source>
        <dbReference type="ARBA" id="ARBA00022722"/>
    </source>
</evidence>
<evidence type="ECO:0000256" key="4">
    <source>
        <dbReference type="ARBA" id="ARBA00022759"/>
    </source>
</evidence>
<reference evidence="6 7" key="1">
    <citation type="submission" date="2015-04" db="EMBL/GenBank/DDBJ databases">
        <title>Lasius niger genome sequencing.</title>
        <authorList>
            <person name="Konorov E.A."/>
            <person name="Nikitin M.A."/>
            <person name="Kirill M.V."/>
            <person name="Chang P."/>
        </authorList>
    </citation>
    <scope>NUCLEOTIDE SEQUENCE [LARGE SCALE GENOMIC DNA]</scope>
    <source>
        <tissue evidence="6">Whole</tissue>
    </source>
</reference>
<keyword evidence="3" id="KW-0540">Nuclease</keyword>
<evidence type="ECO:0000256" key="5">
    <source>
        <dbReference type="SAM" id="MobiDB-lite"/>
    </source>
</evidence>
<evidence type="ECO:0000256" key="1">
    <source>
        <dbReference type="ARBA" id="ARBA00022679"/>
    </source>
</evidence>
<dbReference type="PANTHER" id="PTHR37984">
    <property type="entry name" value="PROTEIN CBG26694"/>
    <property type="match status" value="1"/>
</dbReference>
<dbReference type="SUPFAM" id="SSF57756">
    <property type="entry name" value="Retrovirus zinc finger-like domains"/>
    <property type="match status" value="1"/>
</dbReference>
<proteinExistence type="predicted"/>
<dbReference type="GO" id="GO:0004519">
    <property type="term" value="F:endonuclease activity"/>
    <property type="evidence" value="ECO:0007669"/>
    <property type="project" value="UniProtKB-KW"/>
</dbReference>
<keyword evidence="4" id="KW-0255">Endonuclease</keyword>
<dbReference type="InterPro" id="IPR036875">
    <property type="entry name" value="Znf_CCHC_sf"/>
</dbReference>
<dbReference type="STRING" id="67767.A0A0J7K096"/>
<name>A0A0J7K096_LASNI</name>
<dbReference type="SUPFAM" id="SSF50630">
    <property type="entry name" value="Acid proteases"/>
    <property type="match status" value="1"/>
</dbReference>
<sequence>MAEKFQGQLQIEVFTPGVSKLERWLQRLEGTFQILDVKGEARAPYLLHYIGPTAFDTLCDHLNGIEPATQSYVTLLSKLKELYAPATLEIAENYKFTLRKQQAGEDVQSFATALNKLSQTCNFGTYHKTALRNQFVFGLLNKRTQARLLETKDLTYDKALQTAVAMELSEKSTQTLHNQQATTVDYIQASKKPARKGTTQKSGREGYNKNTSKKNDGQKSSSKKNNATCYRCGGEHFATKCQYTAKIKCNFCDQRGHLKRVCFKKKPVETNQIEEILQLEHFDQRDKFYTTLQVNNQSIQFEVDSGSAVTIMEKEEARKFFKGEMMYKTGLKLVSFCKTWIKVEAFSDIRQGMDSKTYNYTWCK</sequence>
<evidence type="ECO:0000256" key="2">
    <source>
        <dbReference type="ARBA" id="ARBA00022695"/>
    </source>
</evidence>
<dbReference type="GO" id="GO:0003676">
    <property type="term" value="F:nucleic acid binding"/>
    <property type="evidence" value="ECO:0007669"/>
    <property type="project" value="InterPro"/>
</dbReference>
<dbReference type="Gene3D" id="4.10.60.10">
    <property type="entry name" value="Zinc finger, CCHC-type"/>
    <property type="match status" value="1"/>
</dbReference>
<dbReference type="OrthoDB" id="7554443at2759"/>
<comment type="caution">
    <text evidence="6">The sequence shown here is derived from an EMBL/GenBank/DDBJ whole genome shotgun (WGS) entry which is preliminary data.</text>
</comment>
<dbReference type="InterPro" id="IPR021109">
    <property type="entry name" value="Peptidase_aspartic_dom_sf"/>
</dbReference>
<keyword evidence="1" id="KW-0808">Transferase</keyword>
<keyword evidence="7" id="KW-1185">Reference proteome</keyword>
<feature type="region of interest" description="Disordered" evidence="5">
    <location>
        <begin position="184"/>
        <end position="225"/>
    </location>
</feature>
<feature type="compositionally biased region" description="Basic and acidic residues" evidence="5">
    <location>
        <begin position="202"/>
        <end position="217"/>
    </location>
</feature>
<dbReference type="PaxDb" id="67767-A0A0J7K096"/>